<dbReference type="PANTHER" id="PTHR47618">
    <property type="entry name" value="BIFUNCTIONAL OLIGORIBONUCLEASE AND PAP PHOSPHATASE NRNA"/>
    <property type="match status" value="1"/>
</dbReference>
<dbReference type="AlphaFoldDB" id="A0A554LK23"/>
<feature type="domain" description="DDH" evidence="1">
    <location>
        <begin position="17"/>
        <end position="156"/>
    </location>
</feature>
<evidence type="ECO:0000313" key="4">
    <source>
        <dbReference type="Proteomes" id="UP000315589"/>
    </source>
</evidence>
<dbReference type="Pfam" id="PF02272">
    <property type="entry name" value="DHHA1"/>
    <property type="match status" value="1"/>
</dbReference>
<dbReference type="Proteomes" id="UP000315589">
    <property type="component" value="Unassembled WGS sequence"/>
</dbReference>
<organism evidence="3 4">
    <name type="scientific">Candidatus Berkelbacteria bacterium Licking1014_85</name>
    <dbReference type="NCBI Taxonomy" id="2017148"/>
    <lineage>
        <taxon>Bacteria</taxon>
        <taxon>Candidatus Berkelbacteria</taxon>
    </lineage>
</organism>
<dbReference type="Gene3D" id="3.90.1640.10">
    <property type="entry name" value="inorganic pyrophosphatase (n-terminal core)"/>
    <property type="match status" value="1"/>
</dbReference>
<proteinExistence type="predicted"/>
<dbReference type="InterPro" id="IPR001667">
    <property type="entry name" value="DDH_dom"/>
</dbReference>
<dbReference type="Gene3D" id="3.10.310.30">
    <property type="match status" value="1"/>
</dbReference>
<name>A0A554LK23_9BACT</name>
<feature type="domain" description="DHHA1" evidence="2">
    <location>
        <begin position="222"/>
        <end position="299"/>
    </location>
</feature>
<dbReference type="Pfam" id="PF01368">
    <property type="entry name" value="DHH"/>
    <property type="match status" value="1"/>
</dbReference>
<reference evidence="3 4" key="1">
    <citation type="submission" date="2017-07" db="EMBL/GenBank/DDBJ databases">
        <title>Mechanisms for carbon and nitrogen cycling indicate functional differentiation within the Candidate Phyla Radiation.</title>
        <authorList>
            <person name="Danczak R.E."/>
            <person name="Johnston M.D."/>
            <person name="Kenah C."/>
            <person name="Slattery M."/>
            <person name="Wrighton K.C."/>
            <person name="Wilkins M.J."/>
        </authorList>
    </citation>
    <scope>NUCLEOTIDE SEQUENCE [LARGE SCALE GENOMIC DNA]</scope>
    <source>
        <strain evidence="3">Licking1014_85</strain>
    </source>
</reference>
<evidence type="ECO:0000313" key="3">
    <source>
        <dbReference type="EMBL" id="TSC93235.1"/>
    </source>
</evidence>
<dbReference type="PANTHER" id="PTHR47618:SF1">
    <property type="entry name" value="BIFUNCTIONAL OLIGORIBONUCLEASE AND PAP PHOSPHATASE NRNA"/>
    <property type="match status" value="1"/>
</dbReference>
<comment type="caution">
    <text evidence="3">The sequence shown here is derived from an EMBL/GenBank/DDBJ whole genome shotgun (WGS) entry which is preliminary data.</text>
</comment>
<dbReference type="InterPro" id="IPR051319">
    <property type="entry name" value="Oligoribo/pAp-PDE_c-di-AMP_PDE"/>
</dbReference>
<gene>
    <name evidence="3" type="ORF">CEN91_272</name>
</gene>
<dbReference type="InterPro" id="IPR038763">
    <property type="entry name" value="DHH_sf"/>
</dbReference>
<accession>A0A554LK23</accession>
<dbReference type="SUPFAM" id="SSF64182">
    <property type="entry name" value="DHH phosphoesterases"/>
    <property type="match status" value="1"/>
</dbReference>
<dbReference type="InterPro" id="IPR003156">
    <property type="entry name" value="DHHA1_dom"/>
</dbReference>
<sequence length="309" mass="34930">MVQIDDFLNYIKSQTKFSIIIHKDPDGDAIGSAIALHAFLNTSGKIINIYCVDKIPEIFKVFGDLIELLNIKKLSKNIIILDSPDFKRCGLDIIANDSRYCIMSIDHHQNNKLSRIAKININETAVSSTAEIIYQIMNRMRARITPKIATNLLLGIYCDTAGLIHSNTHSNTLKISAKLLSLGANLNMINQVLEISHQPNRLKLWGLALSRLKFNAKYSILYTYISNKDLVNLQLDTFDLSGLPNQINKDERAKISIFFYFDKSEIKGSIRTEKDNIDTTKIAEIFSGGGHKKAAGFVYNSRIREFWNS</sequence>
<evidence type="ECO:0000259" key="1">
    <source>
        <dbReference type="Pfam" id="PF01368"/>
    </source>
</evidence>
<evidence type="ECO:0000259" key="2">
    <source>
        <dbReference type="Pfam" id="PF02272"/>
    </source>
</evidence>
<dbReference type="GO" id="GO:0003676">
    <property type="term" value="F:nucleic acid binding"/>
    <property type="evidence" value="ECO:0007669"/>
    <property type="project" value="InterPro"/>
</dbReference>
<protein>
    <submittedName>
        <fullName evidence="3">Phosphoesterase RecJ domain-containing protein</fullName>
    </submittedName>
</protein>
<dbReference type="EMBL" id="VMGI01000032">
    <property type="protein sequence ID" value="TSC93235.1"/>
    <property type="molecule type" value="Genomic_DNA"/>
</dbReference>